<accession>A0A1Y2FS09</accession>
<dbReference type="FunFam" id="3.30.505.10:FF:000056">
    <property type="entry name" value="Transcription elongation factor Spt6"/>
    <property type="match status" value="1"/>
</dbReference>
<dbReference type="InterPro" id="IPR041692">
    <property type="entry name" value="HHH_9"/>
</dbReference>
<dbReference type="InterPro" id="IPR003029">
    <property type="entry name" value="S1_domain"/>
</dbReference>
<evidence type="ECO:0000256" key="9">
    <source>
        <dbReference type="PIRNR" id="PIRNR036947"/>
    </source>
</evidence>
<comment type="similarity">
    <text evidence="3 9">Belongs to the SPT6 family.</text>
</comment>
<dbReference type="PIRSF" id="PIRSF036947">
    <property type="entry name" value="Spt6"/>
    <property type="match status" value="1"/>
</dbReference>
<dbReference type="FunFam" id="3.30.505.10:FF:000065">
    <property type="entry name" value="Transcription elongation factor SPT6"/>
    <property type="match status" value="1"/>
</dbReference>
<dbReference type="InterPro" id="IPR032706">
    <property type="entry name" value="Spt6_HHH"/>
</dbReference>
<gene>
    <name evidence="12" type="ORF">BCR37DRAFT_376982</name>
</gene>
<evidence type="ECO:0000256" key="2">
    <source>
        <dbReference type="ARBA" id="ARBA00004286"/>
    </source>
</evidence>
<dbReference type="InterPro" id="IPR028083">
    <property type="entry name" value="Spt6_acidic_N_dom"/>
</dbReference>
<dbReference type="CDD" id="cd09928">
    <property type="entry name" value="SH2_Cterm_SPT6_like"/>
    <property type="match status" value="1"/>
</dbReference>
<dbReference type="RefSeq" id="XP_040727549.1">
    <property type="nucleotide sequence ID" value="XM_040868705.1"/>
</dbReference>
<dbReference type="SUPFAM" id="SSF53098">
    <property type="entry name" value="Ribonuclease H-like"/>
    <property type="match status" value="1"/>
</dbReference>
<dbReference type="SUPFAM" id="SSF55550">
    <property type="entry name" value="SH2 domain"/>
    <property type="match status" value="1"/>
</dbReference>
<dbReference type="PANTHER" id="PTHR10145:SF6">
    <property type="entry name" value="TRANSCRIPTION ELONGATION FACTOR SPT6"/>
    <property type="match status" value="1"/>
</dbReference>
<feature type="region of interest" description="Disordered" evidence="10">
    <location>
        <begin position="1"/>
        <end position="142"/>
    </location>
</feature>
<dbReference type="InterPro" id="IPR012337">
    <property type="entry name" value="RNaseH-like_sf"/>
</dbReference>
<dbReference type="InterPro" id="IPR017072">
    <property type="entry name" value="TF_Spt6"/>
</dbReference>
<dbReference type="STRING" id="56484.A0A1Y2FS09"/>
<dbReference type="Gene3D" id="3.30.420.140">
    <property type="entry name" value="YqgF/RNase H-like domain"/>
    <property type="match status" value="1"/>
</dbReference>
<protein>
    <recommendedName>
        <fullName evidence="9">Transcription elongation factor Spt6</fullName>
    </recommendedName>
</protein>
<dbReference type="GO" id="GO:0140673">
    <property type="term" value="P:transcription elongation-coupled chromatin remodeling"/>
    <property type="evidence" value="ECO:0007669"/>
    <property type="project" value="InterPro"/>
</dbReference>
<dbReference type="OrthoDB" id="995477at2759"/>
<organism evidence="12 13">
    <name type="scientific">Protomyces lactucae-debilis</name>
    <dbReference type="NCBI Taxonomy" id="2754530"/>
    <lineage>
        <taxon>Eukaryota</taxon>
        <taxon>Fungi</taxon>
        <taxon>Dikarya</taxon>
        <taxon>Ascomycota</taxon>
        <taxon>Taphrinomycotina</taxon>
        <taxon>Taphrinomycetes</taxon>
        <taxon>Taphrinales</taxon>
        <taxon>Protomycetaceae</taxon>
        <taxon>Protomyces</taxon>
    </lineage>
</organism>
<dbReference type="InterPro" id="IPR010994">
    <property type="entry name" value="RuvA_2-like"/>
</dbReference>
<dbReference type="Pfam" id="PF14635">
    <property type="entry name" value="HHH_7"/>
    <property type="match status" value="1"/>
</dbReference>
<dbReference type="PANTHER" id="PTHR10145">
    <property type="entry name" value="TRANSCRIPTION ELONGATION FACTOR SPT6"/>
    <property type="match status" value="1"/>
</dbReference>
<feature type="compositionally biased region" description="Acidic residues" evidence="10">
    <location>
        <begin position="37"/>
        <end position="59"/>
    </location>
</feature>
<dbReference type="OMA" id="GYFYLCF"/>
<dbReference type="InterPro" id="IPR042066">
    <property type="entry name" value="Spt6_death-like"/>
</dbReference>
<evidence type="ECO:0000256" key="8">
    <source>
        <dbReference type="ARBA" id="ARBA00093389"/>
    </source>
</evidence>
<dbReference type="InterPro" id="IPR028231">
    <property type="entry name" value="Spt6_YqgF"/>
</dbReference>
<dbReference type="InterPro" id="IPR055179">
    <property type="entry name" value="Tex-like_central_region"/>
</dbReference>
<keyword evidence="7 9" id="KW-0539">Nucleus</keyword>
<feature type="compositionally biased region" description="Basic residues" evidence="10">
    <location>
        <begin position="79"/>
        <end position="94"/>
    </location>
</feature>
<dbReference type="EMBL" id="MCFI01000003">
    <property type="protein sequence ID" value="ORY86367.1"/>
    <property type="molecule type" value="Genomic_DNA"/>
</dbReference>
<comment type="caution">
    <text evidence="12">The sequence shown here is derived from an EMBL/GenBank/DDBJ whole genome shotgun (WGS) entry which is preliminary data.</text>
</comment>
<evidence type="ECO:0000256" key="10">
    <source>
        <dbReference type="SAM" id="MobiDB-lite"/>
    </source>
</evidence>
<dbReference type="InterPro" id="IPR028088">
    <property type="entry name" value="Spt6_HTH_DNA-bd_dom"/>
</dbReference>
<evidence type="ECO:0000256" key="7">
    <source>
        <dbReference type="ARBA" id="ARBA00023242"/>
    </source>
</evidence>
<dbReference type="Gene3D" id="1.10.10.2740">
    <property type="entry name" value="Spt6, Death-like domain"/>
    <property type="match status" value="1"/>
</dbReference>
<dbReference type="SUPFAM" id="SSF47781">
    <property type="entry name" value="RuvA domain 2-like"/>
    <property type="match status" value="2"/>
</dbReference>
<dbReference type="GO" id="GO:0042393">
    <property type="term" value="F:histone binding"/>
    <property type="evidence" value="ECO:0007669"/>
    <property type="project" value="TreeGrafter"/>
</dbReference>
<dbReference type="Pfam" id="PF14633">
    <property type="entry name" value="SH2_2"/>
    <property type="match status" value="1"/>
</dbReference>
<dbReference type="Pfam" id="PF14641">
    <property type="entry name" value="HTH_44"/>
    <property type="match status" value="1"/>
</dbReference>
<dbReference type="Gene3D" id="1.10.3500.10">
    <property type="entry name" value="Tex N-terminal region-like"/>
    <property type="match status" value="1"/>
</dbReference>
<dbReference type="FunFam" id="1.10.10.2740:FF:000002">
    <property type="entry name" value="Transcription elongation factor Spt6"/>
    <property type="match status" value="1"/>
</dbReference>
<keyword evidence="6 9" id="KW-0804">Transcription</keyword>
<dbReference type="GeneID" id="63785304"/>
<keyword evidence="4" id="KW-0158">Chromosome</keyword>
<dbReference type="InterPro" id="IPR035019">
    <property type="entry name" value="Spt6_SH2_N"/>
</dbReference>
<evidence type="ECO:0000256" key="6">
    <source>
        <dbReference type="ARBA" id="ARBA00023163"/>
    </source>
</evidence>
<sequence length="1426" mass="162903">MSAFVDTAAVRDDRDELDSQGSDDDVKPKQARNPASGDDEDEDDDEDDSSEEEDDDDAEEARRVREGFIVDDDEDQKERKRRKKSKNKKKRKHRDLADGEADAAETTADSRGDRRRRAEEDEELDEEDLDLVLENTGEAGSGDRFKRLKRAKEANDLTNIFDEDEEAAEENAPLEPLRTSLLTRGGEFDDFIEDDLSEDDLDRADRERQEARMRNKPAAQARQELTAENVGMDEDAFEQIFEVFGDGEDYADALEDDEDALLEDAAAEGEDLKEIFEPSDLKRRMLTSQDEIIRMTDEPERMQLLRAGFRESQLSDDDFEWLCDWVHQELYPVFLTNKQESSTESIKQNADMEQLHKKAVKDVLIFYTREFVEIPFIWHHRREYLVCKDEREADIADEARIDISLLTLDTLWQLTRLEVRARAILERRDALRKTYAALEIHDEVFEKMIQPERLKSLQQMSDLHDYLFFKYSEQVRDLQAANASSTFKRPASKHAAYERARKSPLYEVVRAFGITAPQFAENFEASTKRHFAEDPEQYPDDLADTCAAADGDARATLNAARDLLVEELIHDPIIRHELRHVYQQAALISVRPTEKGIRKIDELHPYYAFKYAEDLSTTDLRRAPHLMLQMCKAQEERLVRLDVKLPREEQILEQLAFFMHSDNVSAISDEWNRERTEVIKHMMQRMKGPLEKLVVDGLKLQCEDKIANTCRSTLFGKLNRRRPDCKNLDKLEEVARVMAISNGLGEYNKDATVTVIVDEESRVQKVDKYANLNSDDAKAALREQITAFGIDLIGVAGFSPATYKLKLEIEAAILDMDEKDKPSVLYVNDEVARLYQCSPRAVKEYPQYGPLYRYCVALAHYVQSPLHEYVALGRDLLALNLHPQQSLLPEDKLWASLETAIVDVVNIVGVDVNKAQLSSYEENLLPYVSGLGPRKADSLMRRLAQQGGHLKNRTQLLKTANLPKNVFVNCASFLKIPFDTAEFEAARTEEQQEMDILDSTRIHPEDYELANKMAMDAQDLDEEDLVNLAGGPVLLMRESDATDKIGDLILEDYAEELKRAFNQPKLLTLRLIAREIVNPYQDIRRPYHTLTSDELFIMLTGELVSSLEAGSVISATIRRVSRHGLLCKTESGIEVDVAPECLGLPPGADMDPQAHLRVGQAVQGVIQQLDKHNFRATMTLDRREVERAREDAKLKAVEDRNGLGWADFQEESDRALLAAAKEAEARSNRVIKHPLFRQFNARQAEEFLGPLQRGDAVIRPSSKGPDHIAITWKVSDSIFQHLDVLEMGKDKTHSIGRVLRIGKATYSDLDELIVSHVKAMARKVDEMSGHEKFQRGTRQETEQYLTKYSEANPRRSCYAYCFNHQHPGYFDLCFKANPKAQIGSWPVKVVPNAFMMRDNVYADMTSLCNGFKLLFAGDASRQGGRR</sequence>
<dbReference type="InterPro" id="IPR049540">
    <property type="entry name" value="Spt6-like_S1"/>
</dbReference>
<dbReference type="InterPro" id="IPR037027">
    <property type="entry name" value="YqgF/RNaseH-like_dom_sf"/>
</dbReference>
<keyword evidence="5" id="KW-0727">SH2 domain</keyword>
<dbReference type="Pfam" id="PF14632">
    <property type="entry name" value="SPT6_acidic"/>
    <property type="match status" value="1"/>
</dbReference>
<evidence type="ECO:0000256" key="4">
    <source>
        <dbReference type="ARBA" id="ARBA00022454"/>
    </source>
</evidence>
<dbReference type="SUPFAM" id="SSF158832">
    <property type="entry name" value="Tex N-terminal region-like"/>
    <property type="match status" value="1"/>
</dbReference>
<dbReference type="InterPro" id="IPR023323">
    <property type="entry name" value="Tex-like_dom_sf"/>
</dbReference>
<evidence type="ECO:0000313" key="13">
    <source>
        <dbReference type="Proteomes" id="UP000193685"/>
    </source>
</evidence>
<dbReference type="GO" id="GO:0008023">
    <property type="term" value="C:transcription elongation factor complex"/>
    <property type="evidence" value="ECO:0007669"/>
    <property type="project" value="TreeGrafter"/>
</dbReference>
<comment type="subcellular location">
    <subcellularLocation>
        <location evidence="2">Chromosome</location>
    </subcellularLocation>
    <subcellularLocation>
        <location evidence="1 9">Nucleus</location>
    </subcellularLocation>
</comment>
<dbReference type="Pfam" id="PF21710">
    <property type="entry name" value="Spt6_S1"/>
    <property type="match status" value="1"/>
</dbReference>
<name>A0A1Y2FS09_PROLT</name>
<dbReference type="GO" id="GO:0003677">
    <property type="term" value="F:DNA binding"/>
    <property type="evidence" value="ECO:0007669"/>
    <property type="project" value="InterPro"/>
</dbReference>
<dbReference type="Gene3D" id="3.30.505.10">
    <property type="entry name" value="SH2 domain"/>
    <property type="match status" value="2"/>
</dbReference>
<dbReference type="InterPro" id="IPR036860">
    <property type="entry name" value="SH2_dom_sf"/>
</dbReference>
<dbReference type="Proteomes" id="UP000193685">
    <property type="component" value="Unassembled WGS sequence"/>
</dbReference>
<evidence type="ECO:0000256" key="3">
    <source>
        <dbReference type="ARBA" id="ARBA00009253"/>
    </source>
</evidence>
<evidence type="ECO:0000256" key="1">
    <source>
        <dbReference type="ARBA" id="ARBA00004123"/>
    </source>
</evidence>
<evidence type="ECO:0000313" key="12">
    <source>
        <dbReference type="EMBL" id="ORY86367.1"/>
    </source>
</evidence>
<dbReference type="PROSITE" id="PS50126">
    <property type="entry name" value="S1"/>
    <property type="match status" value="1"/>
</dbReference>
<reference evidence="12 13" key="1">
    <citation type="submission" date="2016-07" db="EMBL/GenBank/DDBJ databases">
        <title>Pervasive Adenine N6-methylation of Active Genes in Fungi.</title>
        <authorList>
            <consortium name="DOE Joint Genome Institute"/>
            <person name="Mondo S.J."/>
            <person name="Dannebaum R.O."/>
            <person name="Kuo R.C."/>
            <person name="Labutti K."/>
            <person name="Haridas S."/>
            <person name="Kuo A."/>
            <person name="Salamov A."/>
            <person name="Ahrendt S.R."/>
            <person name="Lipzen A."/>
            <person name="Sullivan W."/>
            <person name="Andreopoulos W.B."/>
            <person name="Clum A."/>
            <person name="Lindquist E."/>
            <person name="Daum C."/>
            <person name="Ramamoorthy G.K."/>
            <person name="Gryganskyi A."/>
            <person name="Culley D."/>
            <person name="Magnuson J.K."/>
            <person name="James T.Y."/>
            <person name="O'Malley M.A."/>
            <person name="Stajich J.E."/>
            <person name="Spatafora J.W."/>
            <person name="Visel A."/>
            <person name="Grigoriev I.V."/>
        </authorList>
    </citation>
    <scope>NUCLEOTIDE SEQUENCE [LARGE SCALE GENOMIC DNA]</scope>
    <source>
        <strain evidence="12 13">12-1054</strain>
    </source>
</reference>
<dbReference type="GO" id="GO:0031491">
    <property type="term" value="F:nucleosome binding"/>
    <property type="evidence" value="ECO:0007669"/>
    <property type="project" value="TreeGrafter"/>
</dbReference>
<evidence type="ECO:0000256" key="5">
    <source>
        <dbReference type="ARBA" id="ARBA00022999"/>
    </source>
</evidence>
<dbReference type="CDD" id="cd09918">
    <property type="entry name" value="SH2_Nterm_SPT6_like"/>
    <property type="match status" value="1"/>
</dbReference>
<dbReference type="Pfam" id="PF17674">
    <property type="entry name" value="HHH_9"/>
    <property type="match status" value="1"/>
</dbReference>
<dbReference type="InterPro" id="IPR023319">
    <property type="entry name" value="Tex-like_HTH_dom_sf"/>
</dbReference>
<dbReference type="InterPro" id="IPR035018">
    <property type="entry name" value="Spt6_SH2_C"/>
</dbReference>
<dbReference type="Pfam" id="PF22706">
    <property type="entry name" value="Tex_central_region"/>
    <property type="match status" value="1"/>
</dbReference>
<dbReference type="Pfam" id="PF14639">
    <property type="entry name" value="YqgF"/>
    <property type="match status" value="1"/>
</dbReference>
<evidence type="ECO:0000259" key="11">
    <source>
        <dbReference type="PROSITE" id="PS50126"/>
    </source>
</evidence>
<feature type="domain" description="S1 motif" evidence="11">
    <location>
        <begin position="1110"/>
        <end position="1183"/>
    </location>
</feature>
<dbReference type="GO" id="GO:0034728">
    <property type="term" value="P:nucleosome organization"/>
    <property type="evidence" value="ECO:0007669"/>
    <property type="project" value="TreeGrafter"/>
</dbReference>
<dbReference type="GO" id="GO:0005694">
    <property type="term" value="C:chromosome"/>
    <property type="evidence" value="ECO:0007669"/>
    <property type="project" value="UniProtKB-SubCell"/>
</dbReference>
<dbReference type="Gene3D" id="1.10.150.850">
    <property type="entry name" value="Spt6, helix-hairpin-helix domain"/>
    <property type="match status" value="1"/>
</dbReference>
<dbReference type="InterPro" id="IPR035420">
    <property type="entry name" value="Spt6_SH2"/>
</dbReference>
<proteinExistence type="inferred from homology"/>
<comment type="function">
    <text evidence="9">Plays a role in maintenance of chromatin structure during RNA polymerase II transcription elongation thereby repressing transcription initiation from cryptic promoters. Mediates the reassembly of nucleosomes onto the promoters of at least a selected set of genes during repression; the nucleosome reassembly is essential for transcriptional repression.</text>
</comment>
<feature type="compositionally biased region" description="Acidic residues" evidence="10">
    <location>
        <begin position="120"/>
        <end position="131"/>
    </location>
</feature>
<comment type="function">
    <text evidence="8">Histone H3-H4 chaperone that plays a role in maintenance of chromatin structure during RNA polymerase II transcription elongation thereby repressing transcription initiation from cryptic promoters. Mediates the reassembly of nucleosomes onto the promoters of at least a selected set of genes during repression; the nucleosome reassembly is essential for transcriptional repression. Essential for viability.</text>
</comment>
<dbReference type="Gene3D" id="1.10.10.650">
    <property type="entry name" value="RuvA domain 2-like"/>
    <property type="match status" value="1"/>
</dbReference>
<feature type="compositionally biased region" description="Basic and acidic residues" evidence="10">
    <location>
        <begin position="108"/>
        <end position="119"/>
    </location>
</feature>
<keyword evidence="13" id="KW-1185">Reference proteome</keyword>